<dbReference type="InterPro" id="IPR036390">
    <property type="entry name" value="WH_DNA-bd_sf"/>
</dbReference>
<dbReference type="InterPro" id="IPR036388">
    <property type="entry name" value="WH-like_DNA-bd_sf"/>
</dbReference>
<dbReference type="InterPro" id="IPR058163">
    <property type="entry name" value="LysR-type_TF_proteobact-type"/>
</dbReference>
<evidence type="ECO:0000259" key="5">
    <source>
        <dbReference type="PROSITE" id="PS50931"/>
    </source>
</evidence>
<dbReference type="EMBL" id="CP046509">
    <property type="protein sequence ID" value="QGU85804.1"/>
    <property type="molecule type" value="Genomic_DNA"/>
</dbReference>
<gene>
    <name evidence="6" type="ORF">GN242_00575</name>
</gene>
<dbReference type="SUPFAM" id="SSF46785">
    <property type="entry name" value="Winged helix' DNA-binding domain"/>
    <property type="match status" value="1"/>
</dbReference>
<dbReference type="FunFam" id="1.10.10.10:FF:000001">
    <property type="entry name" value="LysR family transcriptional regulator"/>
    <property type="match status" value="1"/>
</dbReference>
<dbReference type="InterPro" id="IPR005119">
    <property type="entry name" value="LysR_subst-bd"/>
</dbReference>
<reference evidence="6 7" key="1">
    <citation type="submission" date="2019-12" db="EMBL/GenBank/DDBJ databases">
        <title>Erwinia sp. nov., isolated from droppings of birds in the Qinghai-Tiebt plateau of China.</title>
        <authorList>
            <person name="Ge Y."/>
        </authorList>
    </citation>
    <scope>NUCLEOTIDE SEQUENCE [LARGE SCALE GENOMIC DNA]</scope>
    <source>
        <strain evidence="6 7">J780</strain>
    </source>
</reference>
<evidence type="ECO:0000313" key="6">
    <source>
        <dbReference type="EMBL" id="QGU85804.1"/>
    </source>
</evidence>
<evidence type="ECO:0000256" key="1">
    <source>
        <dbReference type="ARBA" id="ARBA00009437"/>
    </source>
</evidence>
<dbReference type="SUPFAM" id="SSF53850">
    <property type="entry name" value="Periplasmic binding protein-like II"/>
    <property type="match status" value="1"/>
</dbReference>
<organism evidence="6 7">
    <name type="scientific">Erwinia sorbitola</name>
    <dbReference type="NCBI Taxonomy" id="2681984"/>
    <lineage>
        <taxon>Bacteria</taxon>
        <taxon>Pseudomonadati</taxon>
        <taxon>Pseudomonadota</taxon>
        <taxon>Gammaproteobacteria</taxon>
        <taxon>Enterobacterales</taxon>
        <taxon>Erwiniaceae</taxon>
        <taxon>Erwinia</taxon>
    </lineage>
</organism>
<dbReference type="GO" id="GO:0043565">
    <property type="term" value="F:sequence-specific DNA binding"/>
    <property type="evidence" value="ECO:0007669"/>
    <property type="project" value="TreeGrafter"/>
</dbReference>
<accession>A0A6I6E7P7</accession>
<dbReference type="RefSeq" id="WP_156286732.1">
    <property type="nucleotide sequence ID" value="NZ_CP046509.1"/>
</dbReference>
<dbReference type="GO" id="GO:0003700">
    <property type="term" value="F:DNA-binding transcription factor activity"/>
    <property type="evidence" value="ECO:0007669"/>
    <property type="project" value="InterPro"/>
</dbReference>
<dbReference type="PROSITE" id="PS50931">
    <property type="entry name" value="HTH_LYSR"/>
    <property type="match status" value="1"/>
</dbReference>
<dbReference type="Gene3D" id="1.10.10.10">
    <property type="entry name" value="Winged helix-like DNA-binding domain superfamily/Winged helix DNA-binding domain"/>
    <property type="match status" value="1"/>
</dbReference>
<protein>
    <submittedName>
        <fullName evidence="6">LysR family transcriptional regulator</fullName>
    </submittedName>
</protein>
<evidence type="ECO:0000256" key="2">
    <source>
        <dbReference type="ARBA" id="ARBA00023015"/>
    </source>
</evidence>
<dbReference type="InterPro" id="IPR000847">
    <property type="entry name" value="LysR_HTH_N"/>
</dbReference>
<evidence type="ECO:0000256" key="4">
    <source>
        <dbReference type="ARBA" id="ARBA00023163"/>
    </source>
</evidence>
<dbReference type="GO" id="GO:0006351">
    <property type="term" value="P:DNA-templated transcription"/>
    <property type="evidence" value="ECO:0007669"/>
    <property type="project" value="TreeGrafter"/>
</dbReference>
<evidence type="ECO:0000313" key="7">
    <source>
        <dbReference type="Proteomes" id="UP000424752"/>
    </source>
</evidence>
<dbReference type="PANTHER" id="PTHR30537:SF35">
    <property type="entry name" value="TRANSCRIPTIONAL REGULATORY PROTEIN"/>
    <property type="match status" value="1"/>
</dbReference>
<keyword evidence="4" id="KW-0804">Transcription</keyword>
<dbReference type="AlphaFoldDB" id="A0A6I6E7P7"/>
<name>A0A6I6E7P7_9GAMM</name>
<dbReference type="KEGG" id="erwi:GN242_00575"/>
<dbReference type="Proteomes" id="UP000424752">
    <property type="component" value="Chromosome"/>
</dbReference>
<keyword evidence="2" id="KW-0805">Transcription regulation</keyword>
<keyword evidence="3" id="KW-0238">DNA-binding</keyword>
<dbReference type="PANTHER" id="PTHR30537">
    <property type="entry name" value="HTH-TYPE TRANSCRIPTIONAL REGULATOR"/>
    <property type="match status" value="1"/>
</dbReference>
<feature type="domain" description="HTH lysR-type" evidence="5">
    <location>
        <begin position="1"/>
        <end position="59"/>
    </location>
</feature>
<comment type="similarity">
    <text evidence="1">Belongs to the LysR transcriptional regulatory family.</text>
</comment>
<dbReference type="Pfam" id="PF03466">
    <property type="entry name" value="LysR_substrate"/>
    <property type="match status" value="1"/>
</dbReference>
<dbReference type="Pfam" id="PF00126">
    <property type="entry name" value="HTH_1"/>
    <property type="match status" value="1"/>
</dbReference>
<proteinExistence type="inferred from homology"/>
<dbReference type="Gene3D" id="3.40.190.290">
    <property type="match status" value="1"/>
</dbReference>
<sequence>MDKLRSIEAFICAVESGNFSEAARRLDITAVMVGKHVRQLETALNTRLLQRNTRRQHLTEAGESYYQQCKRALAQLREADESVENMKHTPSGLLRISAPLNLGASAIATVVAGYQLRYPQVKIELDLNDRFVDLIAEGFDFAIRIGGLKHNESLVAQRLGEYQMVVCAAPQYMALHGTPQIPEDLHRHRCLANPAWNKNNAWQWGDVTWPFDNSFTCNDGQALRQAALAGAGLVLQPRILLAQDIAAGRLLPLLQQWQPESRPINLLWRQDLSPSEKRRSFVRWMREQVPAALVVND</sequence>
<evidence type="ECO:0000256" key="3">
    <source>
        <dbReference type="ARBA" id="ARBA00023125"/>
    </source>
</evidence>